<dbReference type="AlphaFoldDB" id="A0A5B6V8Y8"/>
<sequence>MTTVVHCLHTWRDYFLGSRFMVFTNNVANSCFLTQKKLPPKQPQFDFTMEYKPGSSNTVADDLAER</sequence>
<dbReference type="Proteomes" id="UP000325315">
    <property type="component" value="Unassembled WGS sequence"/>
</dbReference>
<organism evidence="1 2">
    <name type="scientific">Gossypium australe</name>
    <dbReference type="NCBI Taxonomy" id="47621"/>
    <lineage>
        <taxon>Eukaryota</taxon>
        <taxon>Viridiplantae</taxon>
        <taxon>Streptophyta</taxon>
        <taxon>Embryophyta</taxon>
        <taxon>Tracheophyta</taxon>
        <taxon>Spermatophyta</taxon>
        <taxon>Magnoliopsida</taxon>
        <taxon>eudicotyledons</taxon>
        <taxon>Gunneridae</taxon>
        <taxon>Pentapetalae</taxon>
        <taxon>rosids</taxon>
        <taxon>malvids</taxon>
        <taxon>Malvales</taxon>
        <taxon>Malvaceae</taxon>
        <taxon>Malvoideae</taxon>
        <taxon>Gossypium</taxon>
    </lineage>
</organism>
<protein>
    <submittedName>
        <fullName evidence="1">Polyprotein</fullName>
    </submittedName>
</protein>
<accession>A0A5B6V8Y8</accession>
<comment type="caution">
    <text evidence="1">The sequence shown here is derived from an EMBL/GenBank/DDBJ whole genome shotgun (WGS) entry which is preliminary data.</text>
</comment>
<name>A0A5B6V8Y8_9ROSI</name>
<evidence type="ECO:0000313" key="2">
    <source>
        <dbReference type="Proteomes" id="UP000325315"/>
    </source>
</evidence>
<proteinExistence type="predicted"/>
<dbReference type="EMBL" id="SMMG02000007">
    <property type="protein sequence ID" value="KAA3465554.1"/>
    <property type="molecule type" value="Genomic_DNA"/>
</dbReference>
<keyword evidence="2" id="KW-1185">Reference proteome</keyword>
<gene>
    <name evidence="1" type="ORF">EPI10_000709</name>
</gene>
<reference evidence="2" key="1">
    <citation type="journal article" date="2019" name="Plant Biotechnol. J.">
        <title>Genome sequencing of the Australian wild diploid species Gossypium australe highlights disease resistance and delayed gland morphogenesis.</title>
        <authorList>
            <person name="Cai Y."/>
            <person name="Cai X."/>
            <person name="Wang Q."/>
            <person name="Wang P."/>
            <person name="Zhang Y."/>
            <person name="Cai C."/>
            <person name="Xu Y."/>
            <person name="Wang K."/>
            <person name="Zhou Z."/>
            <person name="Wang C."/>
            <person name="Geng S."/>
            <person name="Li B."/>
            <person name="Dong Q."/>
            <person name="Hou Y."/>
            <person name="Wang H."/>
            <person name="Ai P."/>
            <person name="Liu Z."/>
            <person name="Yi F."/>
            <person name="Sun M."/>
            <person name="An G."/>
            <person name="Cheng J."/>
            <person name="Zhang Y."/>
            <person name="Shi Q."/>
            <person name="Xie Y."/>
            <person name="Shi X."/>
            <person name="Chang Y."/>
            <person name="Huang F."/>
            <person name="Chen Y."/>
            <person name="Hong S."/>
            <person name="Mi L."/>
            <person name="Sun Q."/>
            <person name="Zhang L."/>
            <person name="Zhou B."/>
            <person name="Peng R."/>
            <person name="Zhang X."/>
            <person name="Liu F."/>
        </authorList>
    </citation>
    <scope>NUCLEOTIDE SEQUENCE [LARGE SCALE GENOMIC DNA]</scope>
    <source>
        <strain evidence="2">cv. PA1801</strain>
    </source>
</reference>
<dbReference type="OrthoDB" id="1686402at2759"/>
<evidence type="ECO:0000313" key="1">
    <source>
        <dbReference type="EMBL" id="KAA3465554.1"/>
    </source>
</evidence>